<accession>A0ABV7HJY9</accession>
<dbReference type="EC" id="1.-.-.-" evidence="4"/>
<dbReference type="PANTHER" id="PTHR44196">
    <property type="entry name" value="DEHYDROGENASE/REDUCTASE SDR FAMILY MEMBER 7B"/>
    <property type="match status" value="1"/>
</dbReference>
<dbReference type="InterPro" id="IPR002347">
    <property type="entry name" value="SDR_fam"/>
</dbReference>
<dbReference type="EMBL" id="JBHRSZ010000007">
    <property type="protein sequence ID" value="MFC3152976.1"/>
    <property type="molecule type" value="Genomic_DNA"/>
</dbReference>
<dbReference type="PRINTS" id="PR00080">
    <property type="entry name" value="SDRFAMILY"/>
</dbReference>
<sequence length="270" mass="29812">MSSVVWITGCASGLGRYLVEAFYLRGYRVVATDINYDALITHAQQELWPEESVFCAALDVTSAEAWTALLAQVEERWAQVDYLLNVAGYLKPGYAHEQTTVEVDRHLDINVKGLIFGSQRIGQYMVKRGSGHIINIASTAALAPVPGLSLYSASKYAVRAFSLAIRHELKPHGVKVSVVCPDAIQTPMLSLQESYDEAAMTFSGNKVLRVEDIELLLFDKVIPKAPAEVMIPFSRGVFAKLGNLFPGLTDRLVVVLQNKGRKAQQKYHKS</sequence>
<name>A0ABV7HJY9_9GAMM</name>
<evidence type="ECO:0000256" key="2">
    <source>
        <dbReference type="ARBA" id="ARBA00023002"/>
    </source>
</evidence>
<evidence type="ECO:0000256" key="3">
    <source>
        <dbReference type="RuleBase" id="RU000363"/>
    </source>
</evidence>
<keyword evidence="5" id="KW-1185">Reference proteome</keyword>
<organism evidence="4 5">
    <name type="scientific">Litoribrevibacter euphylliae</name>
    <dbReference type="NCBI Taxonomy" id="1834034"/>
    <lineage>
        <taxon>Bacteria</taxon>
        <taxon>Pseudomonadati</taxon>
        <taxon>Pseudomonadota</taxon>
        <taxon>Gammaproteobacteria</taxon>
        <taxon>Oceanospirillales</taxon>
        <taxon>Oceanospirillaceae</taxon>
        <taxon>Litoribrevibacter</taxon>
    </lineage>
</organism>
<proteinExistence type="inferred from homology"/>
<gene>
    <name evidence="4" type="ORF">ACFOEK_18190</name>
</gene>
<dbReference type="InterPro" id="IPR020904">
    <property type="entry name" value="Sc_DH/Rdtase_CS"/>
</dbReference>
<dbReference type="Gene3D" id="3.40.50.720">
    <property type="entry name" value="NAD(P)-binding Rossmann-like Domain"/>
    <property type="match status" value="1"/>
</dbReference>
<evidence type="ECO:0000313" key="4">
    <source>
        <dbReference type="EMBL" id="MFC3152976.1"/>
    </source>
</evidence>
<comment type="caution">
    <text evidence="4">The sequence shown here is derived from an EMBL/GenBank/DDBJ whole genome shotgun (WGS) entry which is preliminary data.</text>
</comment>
<dbReference type="Proteomes" id="UP001595476">
    <property type="component" value="Unassembled WGS sequence"/>
</dbReference>
<comment type="similarity">
    <text evidence="1 3">Belongs to the short-chain dehydrogenases/reductases (SDR) family.</text>
</comment>
<dbReference type="GO" id="GO:0016491">
    <property type="term" value="F:oxidoreductase activity"/>
    <property type="evidence" value="ECO:0007669"/>
    <property type="project" value="UniProtKB-KW"/>
</dbReference>
<dbReference type="RefSeq" id="WP_386722897.1">
    <property type="nucleotide sequence ID" value="NZ_JBHRSZ010000007.1"/>
</dbReference>
<dbReference type="CDD" id="cd05233">
    <property type="entry name" value="SDR_c"/>
    <property type="match status" value="1"/>
</dbReference>
<evidence type="ECO:0000256" key="1">
    <source>
        <dbReference type="ARBA" id="ARBA00006484"/>
    </source>
</evidence>
<dbReference type="PANTHER" id="PTHR44196:SF1">
    <property type="entry name" value="DEHYDROGENASE_REDUCTASE SDR FAMILY MEMBER 7B"/>
    <property type="match status" value="1"/>
</dbReference>
<reference evidence="5" key="1">
    <citation type="journal article" date="2019" name="Int. J. Syst. Evol. Microbiol.">
        <title>The Global Catalogue of Microorganisms (GCM) 10K type strain sequencing project: providing services to taxonomists for standard genome sequencing and annotation.</title>
        <authorList>
            <consortium name="The Broad Institute Genomics Platform"/>
            <consortium name="The Broad Institute Genome Sequencing Center for Infectious Disease"/>
            <person name="Wu L."/>
            <person name="Ma J."/>
        </authorList>
    </citation>
    <scope>NUCLEOTIDE SEQUENCE [LARGE SCALE GENOMIC DNA]</scope>
    <source>
        <strain evidence="5">KCTC 52438</strain>
    </source>
</reference>
<protein>
    <submittedName>
        <fullName evidence="4">SDR family NAD(P)-dependent oxidoreductase</fullName>
        <ecNumber evidence="4">1.-.-.-</ecNumber>
    </submittedName>
</protein>
<dbReference type="PROSITE" id="PS00061">
    <property type="entry name" value="ADH_SHORT"/>
    <property type="match status" value="1"/>
</dbReference>
<dbReference type="PRINTS" id="PR00081">
    <property type="entry name" value="GDHRDH"/>
</dbReference>
<dbReference type="SUPFAM" id="SSF51735">
    <property type="entry name" value="NAD(P)-binding Rossmann-fold domains"/>
    <property type="match status" value="1"/>
</dbReference>
<keyword evidence="2 4" id="KW-0560">Oxidoreductase</keyword>
<evidence type="ECO:0000313" key="5">
    <source>
        <dbReference type="Proteomes" id="UP001595476"/>
    </source>
</evidence>
<dbReference type="InterPro" id="IPR036291">
    <property type="entry name" value="NAD(P)-bd_dom_sf"/>
</dbReference>
<dbReference type="Pfam" id="PF00106">
    <property type="entry name" value="adh_short"/>
    <property type="match status" value="1"/>
</dbReference>